<dbReference type="GO" id="GO:0005615">
    <property type="term" value="C:extracellular space"/>
    <property type="evidence" value="ECO:0007669"/>
    <property type="project" value="TreeGrafter"/>
</dbReference>
<dbReference type="PANTHER" id="PTHR10974">
    <property type="entry name" value="FI08016P-RELATED"/>
    <property type="match status" value="1"/>
</dbReference>
<sequence>MTTGFRDQPTDHYFRYFCVAAEPHYSKFLPDCMGSKPRHSVVLDYMNEMFGMYPDRRKWMFSFQAQLSHKDNNLLSKMDDDLLSHLQRMHEQKSLDQ</sequence>
<proteinExistence type="predicted"/>
<organism evidence="1">
    <name type="scientific">Arion vulgaris</name>
    <dbReference type="NCBI Taxonomy" id="1028688"/>
    <lineage>
        <taxon>Eukaryota</taxon>
        <taxon>Metazoa</taxon>
        <taxon>Spiralia</taxon>
        <taxon>Lophotrochozoa</taxon>
        <taxon>Mollusca</taxon>
        <taxon>Gastropoda</taxon>
        <taxon>Heterobranchia</taxon>
        <taxon>Euthyneura</taxon>
        <taxon>Panpulmonata</taxon>
        <taxon>Eupulmonata</taxon>
        <taxon>Stylommatophora</taxon>
        <taxon>Helicina</taxon>
        <taxon>Arionoidea</taxon>
        <taxon>Arionidae</taxon>
        <taxon>Arion</taxon>
    </lineage>
</organism>
<evidence type="ECO:0000313" key="1">
    <source>
        <dbReference type="EMBL" id="CEK58260.1"/>
    </source>
</evidence>
<dbReference type="EMBL" id="HACG01011395">
    <property type="protein sequence ID" value="CEK58260.1"/>
    <property type="molecule type" value="Transcribed_RNA"/>
</dbReference>
<dbReference type="InterPro" id="IPR004245">
    <property type="entry name" value="DUF229"/>
</dbReference>
<accession>A0A0B6YRV7</accession>
<dbReference type="PANTHER" id="PTHR10974:SF1">
    <property type="entry name" value="FI08016P-RELATED"/>
    <property type="match status" value="1"/>
</dbReference>
<dbReference type="AlphaFoldDB" id="A0A0B6YRV7"/>
<reference evidence="1" key="1">
    <citation type="submission" date="2014-12" db="EMBL/GenBank/DDBJ databases">
        <title>Insight into the proteome of Arion vulgaris.</title>
        <authorList>
            <person name="Aradska J."/>
            <person name="Bulat T."/>
            <person name="Smidak R."/>
            <person name="Sarate P."/>
            <person name="Gangsoo J."/>
            <person name="Sialana F."/>
            <person name="Bilban M."/>
            <person name="Lubec G."/>
        </authorList>
    </citation>
    <scope>NUCLEOTIDE SEQUENCE</scope>
    <source>
        <tissue evidence="1">Skin</tissue>
    </source>
</reference>
<gene>
    <name evidence="1" type="primary">ORF32471</name>
</gene>
<name>A0A0B6YRV7_9EUPU</name>
<protein>
    <submittedName>
        <fullName evidence="1">Uncharacterized protein</fullName>
    </submittedName>
</protein>
<feature type="non-terminal residue" evidence="1">
    <location>
        <position position="97"/>
    </location>
</feature>
<dbReference type="Pfam" id="PF02995">
    <property type="entry name" value="DUF229"/>
    <property type="match status" value="1"/>
</dbReference>